<evidence type="ECO:0000313" key="6">
    <source>
        <dbReference type="EMBL" id="MCF7220661.1"/>
    </source>
</evidence>
<evidence type="ECO:0000256" key="3">
    <source>
        <dbReference type="ARBA" id="ARBA00022833"/>
    </source>
</evidence>
<feature type="domain" description="CENP-V/GFA" evidence="5">
    <location>
        <begin position="6"/>
        <end position="125"/>
    </location>
</feature>
<gene>
    <name evidence="6" type="ORF">L3V18_02495</name>
</gene>
<dbReference type="InterPro" id="IPR006913">
    <property type="entry name" value="CENP-V/GFA"/>
</dbReference>
<dbReference type="PANTHER" id="PTHR33337">
    <property type="entry name" value="GFA DOMAIN-CONTAINING PROTEIN"/>
    <property type="match status" value="1"/>
</dbReference>
<dbReference type="EMBL" id="JAKJPO010000001">
    <property type="protein sequence ID" value="MCF7220661.1"/>
    <property type="molecule type" value="Genomic_DNA"/>
</dbReference>
<proteinExistence type="inferred from homology"/>
<evidence type="ECO:0000256" key="1">
    <source>
        <dbReference type="ARBA" id="ARBA00005495"/>
    </source>
</evidence>
<keyword evidence="2" id="KW-0479">Metal-binding</keyword>
<dbReference type="Proteomes" id="UP001430796">
    <property type="component" value="Unassembled WGS sequence"/>
</dbReference>
<accession>A0ABS9HQ75</accession>
<sequence>MIDGVFEGGCICGAVRYRLTRAPIFVHCCHCTECQRISGSAFAVNAIIEMKRITLLSGDPRACVVPTDTGRTQTLLRCPECGIALWSHHPDLGTRVALVFTGTLDQPGRLTPGAHCFTRSKLPWVVLPSDVPAAEGHYDSEACWPREGQERLGVALGDA</sequence>
<name>A0ABS9HQ75_9GAMM</name>
<evidence type="ECO:0000256" key="2">
    <source>
        <dbReference type="ARBA" id="ARBA00022723"/>
    </source>
</evidence>
<reference evidence="6" key="2">
    <citation type="submission" date="2022-01" db="EMBL/GenBank/DDBJ databases">
        <authorList>
            <person name="Zhou L.Y."/>
        </authorList>
    </citation>
    <scope>NUCLEOTIDE SEQUENCE</scope>
    <source>
        <strain evidence="6">TLK-CK17</strain>
    </source>
</reference>
<protein>
    <submittedName>
        <fullName evidence="6">GFA family protein</fullName>
    </submittedName>
</protein>
<evidence type="ECO:0000256" key="4">
    <source>
        <dbReference type="ARBA" id="ARBA00023239"/>
    </source>
</evidence>
<keyword evidence="3" id="KW-0862">Zinc</keyword>
<dbReference type="Gene3D" id="3.90.1590.10">
    <property type="entry name" value="glutathione-dependent formaldehyde- activating enzyme (gfa)"/>
    <property type="match status" value="1"/>
</dbReference>
<keyword evidence="7" id="KW-1185">Reference proteome</keyword>
<dbReference type="PROSITE" id="PS51891">
    <property type="entry name" value="CENP_V_GFA"/>
    <property type="match status" value="1"/>
</dbReference>
<evidence type="ECO:0000259" key="5">
    <source>
        <dbReference type="PROSITE" id="PS51891"/>
    </source>
</evidence>
<evidence type="ECO:0000313" key="7">
    <source>
        <dbReference type="Proteomes" id="UP001430796"/>
    </source>
</evidence>
<dbReference type="Pfam" id="PF04828">
    <property type="entry name" value="GFA"/>
    <property type="match status" value="1"/>
</dbReference>
<organism evidence="6 7">
    <name type="scientific">Marilutibacter chinensis</name>
    <dbReference type="NCBI Taxonomy" id="2912247"/>
    <lineage>
        <taxon>Bacteria</taxon>
        <taxon>Pseudomonadati</taxon>
        <taxon>Pseudomonadota</taxon>
        <taxon>Gammaproteobacteria</taxon>
        <taxon>Lysobacterales</taxon>
        <taxon>Lysobacteraceae</taxon>
        <taxon>Marilutibacter</taxon>
    </lineage>
</organism>
<comment type="caution">
    <text evidence="6">The sequence shown here is derived from an EMBL/GenBank/DDBJ whole genome shotgun (WGS) entry which is preliminary data.</text>
</comment>
<dbReference type="SUPFAM" id="SSF51316">
    <property type="entry name" value="Mss4-like"/>
    <property type="match status" value="1"/>
</dbReference>
<keyword evidence="4" id="KW-0456">Lyase</keyword>
<dbReference type="PANTHER" id="PTHR33337:SF33">
    <property type="entry name" value="CENP-V_GFA DOMAIN-CONTAINING PROTEIN"/>
    <property type="match status" value="1"/>
</dbReference>
<reference evidence="6" key="1">
    <citation type="submission" date="2022-01" db="EMBL/GenBank/DDBJ databases">
        <title>Lysobacter chinensis sp. nov., a bacterium isolated from cow dung compost.</title>
        <authorList>
            <person name="Liu Y."/>
        </authorList>
    </citation>
    <scope>NUCLEOTIDE SEQUENCE</scope>
    <source>
        <strain evidence="6">TLK-CK17</strain>
    </source>
</reference>
<dbReference type="RefSeq" id="WP_237053015.1">
    <property type="nucleotide sequence ID" value="NZ_JAKJPO010000001.1"/>
</dbReference>
<comment type="similarity">
    <text evidence="1">Belongs to the Gfa family.</text>
</comment>
<dbReference type="InterPro" id="IPR011057">
    <property type="entry name" value="Mss4-like_sf"/>
</dbReference>